<accession>G5IIT7</accession>
<keyword evidence="2" id="KW-0238">DNA-binding</keyword>
<dbReference type="HOGENOM" id="CLU_000445_88_3_9"/>
<dbReference type="SUPFAM" id="SSF46689">
    <property type="entry name" value="Homeodomain-like"/>
    <property type="match status" value="1"/>
</dbReference>
<dbReference type="Gene3D" id="1.10.10.60">
    <property type="entry name" value="Homeodomain-like"/>
    <property type="match status" value="1"/>
</dbReference>
<dbReference type="InterPro" id="IPR018060">
    <property type="entry name" value="HTH_AraC"/>
</dbReference>
<dbReference type="PATRIC" id="fig|742737.3.peg.3393"/>
<protein>
    <recommendedName>
        <fullName evidence="4">HTH araC/xylS-type domain-containing protein</fullName>
    </recommendedName>
</protein>
<dbReference type="Pfam" id="PF02311">
    <property type="entry name" value="AraC_binding"/>
    <property type="match status" value="1"/>
</dbReference>
<keyword evidence="6" id="KW-1185">Reference proteome</keyword>
<feature type="domain" description="HTH araC/xylS-type" evidence="4">
    <location>
        <begin position="185"/>
        <end position="282"/>
    </location>
</feature>
<dbReference type="GO" id="GO:0003700">
    <property type="term" value="F:DNA-binding transcription factor activity"/>
    <property type="evidence" value="ECO:0007669"/>
    <property type="project" value="InterPro"/>
</dbReference>
<dbReference type="InterPro" id="IPR011051">
    <property type="entry name" value="RmlC_Cupin_sf"/>
</dbReference>
<dbReference type="InterPro" id="IPR003313">
    <property type="entry name" value="AraC-bd"/>
</dbReference>
<dbReference type="SUPFAM" id="SSF51182">
    <property type="entry name" value="RmlC-like cupins"/>
    <property type="match status" value="1"/>
</dbReference>
<dbReference type="Pfam" id="PF12833">
    <property type="entry name" value="HTH_18"/>
    <property type="match status" value="1"/>
</dbReference>
<evidence type="ECO:0000256" key="2">
    <source>
        <dbReference type="ARBA" id="ARBA00023125"/>
    </source>
</evidence>
<dbReference type="GO" id="GO:0043565">
    <property type="term" value="F:sequence-specific DNA binding"/>
    <property type="evidence" value="ECO:0007669"/>
    <property type="project" value="InterPro"/>
</dbReference>
<dbReference type="PANTHER" id="PTHR43280">
    <property type="entry name" value="ARAC-FAMILY TRANSCRIPTIONAL REGULATOR"/>
    <property type="match status" value="1"/>
</dbReference>
<dbReference type="EMBL" id="ADLN01000092">
    <property type="protein sequence ID" value="EHI58722.1"/>
    <property type="molecule type" value="Genomic_DNA"/>
</dbReference>
<keyword evidence="1" id="KW-0805">Transcription regulation</keyword>
<evidence type="ECO:0000256" key="1">
    <source>
        <dbReference type="ARBA" id="ARBA00023015"/>
    </source>
</evidence>
<dbReference type="PROSITE" id="PS01124">
    <property type="entry name" value="HTH_ARAC_FAMILY_2"/>
    <property type="match status" value="1"/>
</dbReference>
<keyword evidence="3" id="KW-0804">Transcription</keyword>
<reference evidence="5 6" key="1">
    <citation type="submission" date="2011-08" db="EMBL/GenBank/DDBJ databases">
        <title>The Genome Sequence of Clostridium hathewayi WAL-18680.</title>
        <authorList>
            <consortium name="The Broad Institute Genome Sequencing Platform"/>
            <person name="Earl A."/>
            <person name="Ward D."/>
            <person name="Feldgarden M."/>
            <person name="Gevers D."/>
            <person name="Finegold S.M."/>
            <person name="Summanen P.H."/>
            <person name="Molitoris D.R."/>
            <person name="Song M."/>
            <person name="Daigneault M."/>
            <person name="Allen-Vercoe E."/>
            <person name="Young S.K."/>
            <person name="Zeng Q."/>
            <person name="Gargeya S."/>
            <person name="Fitzgerald M."/>
            <person name="Haas B."/>
            <person name="Abouelleil A."/>
            <person name="Alvarado L."/>
            <person name="Arachchi H.M."/>
            <person name="Berlin A."/>
            <person name="Brown A."/>
            <person name="Chapman S.B."/>
            <person name="Chen Z."/>
            <person name="Dunbar C."/>
            <person name="Freedman E."/>
            <person name="Gearin G."/>
            <person name="Gellesch M."/>
            <person name="Goldberg J."/>
            <person name="Griggs A."/>
            <person name="Gujja S."/>
            <person name="Heiman D."/>
            <person name="Howarth C."/>
            <person name="Larson L."/>
            <person name="Lui A."/>
            <person name="MacDonald P.J.P."/>
            <person name="Montmayeur A."/>
            <person name="Murphy C."/>
            <person name="Neiman D."/>
            <person name="Pearson M."/>
            <person name="Priest M."/>
            <person name="Roberts A."/>
            <person name="Saif S."/>
            <person name="Shea T."/>
            <person name="Shenoy N."/>
            <person name="Sisk P."/>
            <person name="Stolte C."/>
            <person name="Sykes S."/>
            <person name="Wortman J."/>
            <person name="Nusbaum C."/>
            <person name="Birren B."/>
        </authorList>
    </citation>
    <scope>NUCLEOTIDE SEQUENCE [LARGE SCALE GENOMIC DNA]</scope>
    <source>
        <strain evidence="5 6">WAL-18680</strain>
    </source>
</reference>
<evidence type="ECO:0000256" key="3">
    <source>
        <dbReference type="ARBA" id="ARBA00023163"/>
    </source>
</evidence>
<dbReference type="OrthoDB" id="9774814at2"/>
<evidence type="ECO:0000259" key="4">
    <source>
        <dbReference type="PROSITE" id="PS01124"/>
    </source>
</evidence>
<dbReference type="SMART" id="SM00342">
    <property type="entry name" value="HTH_ARAC"/>
    <property type="match status" value="1"/>
</dbReference>
<evidence type="ECO:0000313" key="6">
    <source>
        <dbReference type="Proteomes" id="UP000005384"/>
    </source>
</evidence>
<dbReference type="Gene3D" id="2.60.120.10">
    <property type="entry name" value="Jelly Rolls"/>
    <property type="match status" value="1"/>
</dbReference>
<proteinExistence type="predicted"/>
<dbReference type="AlphaFoldDB" id="G5IIT7"/>
<dbReference type="PANTHER" id="PTHR43280:SF34">
    <property type="entry name" value="ARAC-FAMILY TRANSCRIPTIONAL REGULATOR"/>
    <property type="match status" value="1"/>
</dbReference>
<gene>
    <name evidence="5" type="ORF">HMPREF9473_03415</name>
</gene>
<dbReference type="InterPro" id="IPR009057">
    <property type="entry name" value="Homeodomain-like_sf"/>
</dbReference>
<dbReference type="RefSeq" id="WP_006781395.1">
    <property type="nucleotide sequence ID" value="NZ_CP040506.1"/>
</dbReference>
<comment type="caution">
    <text evidence="5">The sequence shown here is derived from an EMBL/GenBank/DDBJ whole genome shotgun (WGS) entry which is preliminary data.</text>
</comment>
<organism evidence="5 6">
    <name type="scientific">Hungatella hathewayi WAL-18680</name>
    <dbReference type="NCBI Taxonomy" id="742737"/>
    <lineage>
        <taxon>Bacteria</taxon>
        <taxon>Bacillati</taxon>
        <taxon>Bacillota</taxon>
        <taxon>Clostridia</taxon>
        <taxon>Lachnospirales</taxon>
        <taxon>Lachnospiraceae</taxon>
        <taxon>Hungatella</taxon>
    </lineage>
</organism>
<sequence length="285" mass="33852">MRNLWTEHQMDDPCVYIHMEKDTEITIPVPIHTHTYYEILFIKSGNLQYMLGDKRFRIQNGDILLIPPGVAHQPLFLEPLTEVYERYVLWISDSFWKECTAAYPELEFVYEQCAKRDSYLLRSSQATWSSLFHAALMIYNEQEAKKFGWQFASRYSAMLLMVHICRTYYYQDVASPEAEKETLMDDLFNYIELNLSEKITLETAAQYFLVSKSTISHLFRNYYKVSFHRFVIQRRLIAAKNSILSGTPLHSVWETCGFPDYSTFYRSFKKEYGISPKEFRNLNKR</sequence>
<dbReference type="Proteomes" id="UP000005384">
    <property type="component" value="Unassembled WGS sequence"/>
</dbReference>
<dbReference type="InterPro" id="IPR014710">
    <property type="entry name" value="RmlC-like_jellyroll"/>
</dbReference>
<evidence type="ECO:0000313" key="5">
    <source>
        <dbReference type="EMBL" id="EHI58722.1"/>
    </source>
</evidence>
<name>G5IIT7_9FIRM</name>